<evidence type="ECO:0000313" key="1">
    <source>
        <dbReference type="EMBL" id="KAK0583589.1"/>
    </source>
</evidence>
<dbReference type="AlphaFoldDB" id="A0AA39S7D2"/>
<evidence type="ECO:0000313" key="2">
    <source>
        <dbReference type="Proteomes" id="UP001168877"/>
    </source>
</evidence>
<name>A0AA39S7D2_ACESA</name>
<gene>
    <name evidence="1" type="ORF">LWI29_038507</name>
</gene>
<dbReference type="PANTHER" id="PTHR47996:SF3">
    <property type="entry name" value="TRANSCRIPTION FACTOR DUO1"/>
    <property type="match status" value="1"/>
</dbReference>
<dbReference type="EMBL" id="JAUESC010000384">
    <property type="protein sequence ID" value="KAK0583589.1"/>
    <property type="molecule type" value="Genomic_DNA"/>
</dbReference>
<sequence>MDSIQRSLTANRKILSSQMGQQASTKLEEWVQIFTGGRVSGDVKNFWSSRQKRLARILHHHQSPNHTKSTSSFLVSKMLLQRARSHQQSLNLVHCLINNNNYDPIKMVPLPDLVINPSPQEVPQPQLDITFSPGSQELLARFEDPYFFDVFRPVDVLLLSLLLLISSRF</sequence>
<organism evidence="1 2">
    <name type="scientific">Acer saccharum</name>
    <name type="common">Sugar maple</name>
    <dbReference type="NCBI Taxonomy" id="4024"/>
    <lineage>
        <taxon>Eukaryota</taxon>
        <taxon>Viridiplantae</taxon>
        <taxon>Streptophyta</taxon>
        <taxon>Embryophyta</taxon>
        <taxon>Tracheophyta</taxon>
        <taxon>Spermatophyta</taxon>
        <taxon>Magnoliopsida</taxon>
        <taxon>eudicotyledons</taxon>
        <taxon>Gunneridae</taxon>
        <taxon>Pentapetalae</taxon>
        <taxon>rosids</taxon>
        <taxon>malvids</taxon>
        <taxon>Sapindales</taxon>
        <taxon>Sapindaceae</taxon>
        <taxon>Hippocastanoideae</taxon>
        <taxon>Acereae</taxon>
        <taxon>Acer</taxon>
    </lineage>
</organism>
<reference evidence="1" key="1">
    <citation type="journal article" date="2022" name="Plant J.">
        <title>Strategies of tolerance reflected in two North American maple genomes.</title>
        <authorList>
            <person name="McEvoy S.L."/>
            <person name="Sezen U.U."/>
            <person name="Trouern-Trend A."/>
            <person name="McMahon S.M."/>
            <person name="Schaberg P.G."/>
            <person name="Yang J."/>
            <person name="Wegrzyn J.L."/>
            <person name="Swenson N.G."/>
        </authorList>
    </citation>
    <scope>NUCLEOTIDE SEQUENCE</scope>
    <source>
        <strain evidence="1">NS2018</strain>
    </source>
</reference>
<dbReference type="PANTHER" id="PTHR47996">
    <property type="entry name" value="TRANSCRIPTION FACTOR DUO1"/>
    <property type="match status" value="1"/>
</dbReference>
<dbReference type="Proteomes" id="UP001168877">
    <property type="component" value="Unassembled WGS sequence"/>
</dbReference>
<proteinExistence type="predicted"/>
<protein>
    <submittedName>
        <fullName evidence="1">Uncharacterized protein</fullName>
    </submittedName>
</protein>
<comment type="caution">
    <text evidence="1">The sequence shown here is derived from an EMBL/GenBank/DDBJ whole genome shotgun (WGS) entry which is preliminary data.</text>
</comment>
<dbReference type="InterPro" id="IPR053106">
    <property type="entry name" value="Plant_Male-Germline_Reg_TFs"/>
</dbReference>
<reference evidence="1" key="2">
    <citation type="submission" date="2023-06" db="EMBL/GenBank/DDBJ databases">
        <authorList>
            <person name="Swenson N.G."/>
            <person name="Wegrzyn J.L."/>
            <person name="Mcevoy S.L."/>
        </authorList>
    </citation>
    <scope>NUCLEOTIDE SEQUENCE</scope>
    <source>
        <strain evidence="1">NS2018</strain>
        <tissue evidence="1">Leaf</tissue>
    </source>
</reference>
<accession>A0AA39S7D2</accession>
<keyword evidence="2" id="KW-1185">Reference proteome</keyword>